<evidence type="ECO:0000313" key="1">
    <source>
        <dbReference type="EMBL" id="AJM92384.1"/>
    </source>
</evidence>
<reference evidence="2" key="1">
    <citation type="submission" date="2015-02" db="EMBL/GenBank/DDBJ databases">
        <title>Characterization of two novel Thaumarchaeota isolated from the Northern Adriatic Sea.</title>
        <authorList>
            <person name="Bayer B."/>
            <person name="Vojvoda J."/>
            <person name="Offre P."/>
            <person name="Srivastava A."/>
            <person name="Elisabeth N."/>
            <person name="Garcia J.A.L."/>
            <person name="Schleper C."/>
            <person name="Herndl G.J."/>
        </authorList>
    </citation>
    <scope>NUCLEOTIDE SEQUENCE [LARGE SCALE GENOMIC DNA]</scope>
    <source>
        <strain evidence="2">D3C</strain>
    </source>
</reference>
<dbReference type="STRING" id="1582439.NPIRD3C_1172"/>
<organism evidence="1 2">
    <name type="scientific">Nitrosopumilus piranensis</name>
    <dbReference type="NCBI Taxonomy" id="1582439"/>
    <lineage>
        <taxon>Archaea</taxon>
        <taxon>Nitrososphaerota</taxon>
        <taxon>Nitrososphaeria</taxon>
        <taxon>Nitrosopumilales</taxon>
        <taxon>Nitrosopumilaceae</taxon>
        <taxon>Nitrosopumilus</taxon>
    </lineage>
</organism>
<gene>
    <name evidence="1" type="ORF">NPIRD3C_1172</name>
</gene>
<proteinExistence type="predicted"/>
<dbReference type="PATRIC" id="fig|1582439.9.peg.1207"/>
<dbReference type="HOGENOM" id="CLU_3227645_0_0_2"/>
<dbReference type="AlphaFoldDB" id="A0A0C5BVV7"/>
<protein>
    <submittedName>
        <fullName evidence="1">Uncharacterized protein</fullName>
    </submittedName>
</protein>
<name>A0A0C5BVV7_9ARCH</name>
<dbReference type="KEGG" id="nid:NPIRD3C_1172"/>
<evidence type="ECO:0000313" key="2">
    <source>
        <dbReference type="Proteomes" id="UP000032027"/>
    </source>
</evidence>
<dbReference type="Proteomes" id="UP000032027">
    <property type="component" value="Chromosome"/>
</dbReference>
<accession>A0A0C5BVV7</accession>
<reference evidence="1 2" key="3">
    <citation type="journal article" date="2019" name="Int. J. Syst. Evol. Microbiol.">
        <title>Nitrosopumilus adriaticus sp. nov. and Nitrosopumilus piranensis sp. nov., two ammonia-oxidizing archaea from the Adriatic Sea and members of the class Nitrososphaeria.</title>
        <authorList>
            <person name="Bayer B."/>
            <person name="Vojvoda J."/>
            <person name="Reinthaler T."/>
            <person name="Reyes C."/>
            <person name="Pinto M."/>
            <person name="Herndl G.J."/>
        </authorList>
    </citation>
    <scope>NUCLEOTIDE SEQUENCE [LARGE SCALE GENOMIC DNA]</scope>
    <source>
        <strain evidence="1 2">D3C</strain>
    </source>
</reference>
<keyword evidence="2" id="KW-1185">Reference proteome</keyword>
<sequence>MKQEHLEHTYAEVMETRQELFRKILRKNSITDSQIFATIVYIS</sequence>
<reference evidence="1 2" key="2">
    <citation type="journal article" date="2016" name="ISME J.">
        <title>Physiological and genomic characterization of two novel marine thaumarchaeal strains indicates niche differentiation.</title>
        <authorList>
            <person name="Bayer B."/>
            <person name="Vojvoda J."/>
            <person name="Offre P."/>
            <person name="Alves R.J."/>
            <person name="Elisabeth N.H."/>
            <person name="Garcia J.A."/>
            <person name="Volland J.M."/>
            <person name="Srivastava A."/>
            <person name="Schleper C."/>
            <person name="Herndl G.J."/>
        </authorList>
    </citation>
    <scope>NUCLEOTIDE SEQUENCE [LARGE SCALE GENOMIC DNA]</scope>
    <source>
        <strain evidence="1 2">D3C</strain>
    </source>
</reference>
<dbReference type="EMBL" id="CP010868">
    <property type="protein sequence ID" value="AJM92384.1"/>
    <property type="molecule type" value="Genomic_DNA"/>
</dbReference>